<feature type="transmembrane region" description="Helical" evidence="6">
    <location>
        <begin position="413"/>
        <end position="433"/>
    </location>
</feature>
<proteinExistence type="predicted"/>
<dbReference type="AlphaFoldDB" id="A0A1X1WWX0"/>
<feature type="transmembrane region" description="Helical" evidence="6">
    <location>
        <begin position="371"/>
        <end position="393"/>
    </location>
</feature>
<keyword evidence="2" id="KW-0813">Transport</keyword>
<feature type="transmembrane region" description="Helical" evidence="6">
    <location>
        <begin position="29"/>
        <end position="53"/>
    </location>
</feature>
<evidence type="ECO:0000313" key="8">
    <source>
        <dbReference type="EMBL" id="ORV91104.1"/>
    </source>
</evidence>
<organism evidence="8 9">
    <name type="scientific">Mycolicibacterium iranicum</name>
    <name type="common">Mycobacterium iranicum</name>
    <dbReference type="NCBI Taxonomy" id="912594"/>
    <lineage>
        <taxon>Bacteria</taxon>
        <taxon>Bacillati</taxon>
        <taxon>Actinomycetota</taxon>
        <taxon>Actinomycetes</taxon>
        <taxon>Mycobacteriales</taxon>
        <taxon>Mycobacteriaceae</taxon>
        <taxon>Mycolicibacterium</taxon>
    </lineage>
</organism>
<feature type="transmembrane region" description="Helical" evidence="6">
    <location>
        <begin position="60"/>
        <end position="79"/>
    </location>
</feature>
<dbReference type="InterPro" id="IPR004680">
    <property type="entry name" value="Cit_transptr-like_dom"/>
</dbReference>
<evidence type="ECO:0000259" key="7">
    <source>
        <dbReference type="Pfam" id="PF03600"/>
    </source>
</evidence>
<name>A0A1X1WWX0_MYCIR</name>
<evidence type="ECO:0000256" key="2">
    <source>
        <dbReference type="ARBA" id="ARBA00022448"/>
    </source>
</evidence>
<dbReference type="RefSeq" id="WP_085172353.1">
    <property type="nucleotide sequence ID" value="NZ_LQPC01000018.1"/>
</dbReference>
<evidence type="ECO:0000256" key="3">
    <source>
        <dbReference type="ARBA" id="ARBA00022692"/>
    </source>
</evidence>
<protein>
    <recommendedName>
        <fullName evidence="7">Citrate transporter-like domain-containing protein</fullName>
    </recommendedName>
</protein>
<gene>
    <name evidence="8" type="ORF">AWC12_04060</name>
</gene>
<keyword evidence="5 6" id="KW-0472">Membrane</keyword>
<evidence type="ECO:0000256" key="5">
    <source>
        <dbReference type="ARBA" id="ARBA00023136"/>
    </source>
</evidence>
<dbReference type="InterPro" id="IPR014738">
    <property type="entry name" value="Citrate_transporter"/>
</dbReference>
<dbReference type="Pfam" id="PF03600">
    <property type="entry name" value="CitMHS"/>
    <property type="match status" value="1"/>
</dbReference>
<reference evidence="8 9" key="1">
    <citation type="submission" date="2016-01" db="EMBL/GenBank/DDBJ databases">
        <title>The new phylogeny of the genus Mycobacterium.</title>
        <authorList>
            <person name="Tarcisio F."/>
            <person name="Conor M."/>
            <person name="Antonella G."/>
            <person name="Elisabetta G."/>
            <person name="Giulia F.S."/>
            <person name="Sara T."/>
            <person name="Anna F."/>
            <person name="Clotilde B."/>
            <person name="Roberto B."/>
            <person name="Veronica D.S."/>
            <person name="Fabio R."/>
            <person name="Monica P."/>
            <person name="Olivier J."/>
            <person name="Enrico T."/>
            <person name="Nicola S."/>
        </authorList>
    </citation>
    <scope>NUCLEOTIDE SEQUENCE [LARGE SCALE GENOMIC DNA]</scope>
    <source>
        <strain evidence="8 9">DSM 45541</strain>
    </source>
</reference>
<dbReference type="NCBIfam" id="TIGR00784">
    <property type="entry name" value="citMHS"/>
    <property type="match status" value="1"/>
</dbReference>
<feature type="transmembrane region" description="Helical" evidence="6">
    <location>
        <begin position="287"/>
        <end position="306"/>
    </location>
</feature>
<comment type="caution">
    <text evidence="8">The sequence shown here is derived from an EMBL/GenBank/DDBJ whole genome shotgun (WGS) entry which is preliminary data.</text>
</comment>
<evidence type="ECO:0000313" key="9">
    <source>
        <dbReference type="Proteomes" id="UP000193622"/>
    </source>
</evidence>
<feature type="transmembrane region" description="Helical" evidence="6">
    <location>
        <begin position="326"/>
        <end position="359"/>
    </location>
</feature>
<dbReference type="Proteomes" id="UP000193622">
    <property type="component" value="Unassembled WGS sequence"/>
</dbReference>
<evidence type="ECO:0000256" key="6">
    <source>
        <dbReference type="SAM" id="Phobius"/>
    </source>
</evidence>
<dbReference type="GO" id="GO:0016020">
    <property type="term" value="C:membrane"/>
    <property type="evidence" value="ECO:0007669"/>
    <property type="project" value="UniProtKB-SubCell"/>
</dbReference>
<keyword evidence="4 6" id="KW-1133">Transmembrane helix</keyword>
<dbReference type="EMBL" id="LQPC01000018">
    <property type="protein sequence ID" value="ORV91104.1"/>
    <property type="molecule type" value="Genomic_DNA"/>
</dbReference>
<dbReference type="GO" id="GO:0015137">
    <property type="term" value="F:citrate transmembrane transporter activity"/>
    <property type="evidence" value="ECO:0007669"/>
    <property type="project" value="InterPro"/>
</dbReference>
<feature type="transmembrane region" description="Helical" evidence="6">
    <location>
        <begin position="99"/>
        <end position="120"/>
    </location>
</feature>
<keyword evidence="3 6" id="KW-0812">Transmembrane</keyword>
<feature type="transmembrane region" description="Helical" evidence="6">
    <location>
        <begin position="132"/>
        <end position="153"/>
    </location>
</feature>
<comment type="subcellular location">
    <subcellularLocation>
        <location evidence="1">Membrane</location>
        <topology evidence="1">Multi-pass membrane protein</topology>
    </subcellularLocation>
</comment>
<evidence type="ECO:0000256" key="1">
    <source>
        <dbReference type="ARBA" id="ARBA00004141"/>
    </source>
</evidence>
<feature type="domain" description="Citrate transporter-like" evidence="7">
    <location>
        <begin position="15"/>
        <end position="379"/>
    </location>
</feature>
<evidence type="ECO:0000256" key="4">
    <source>
        <dbReference type="ARBA" id="ARBA00022989"/>
    </source>
</evidence>
<sequence length="434" mass="45546">MLALLGFATIGLFTVLVMSKKMSAVAALILVPSVLGLIAGFGTGLGGMMVAGIVDTAPTAVFLVFVLLYFLVMFESGLFEPFVRRILAAVGDDPMKIVVGTAILIIVVGFDGDGATAALITISAMYPIYRRLGVNPLIIAMLLAIICPVLNWMPWGGPPARMAISLDVEIGDIVVPMLPTLVVSLTAALVFAYFIGRSERRRLRTLVPATNGGVAEGEELDAHAPRTVIEPRNFWFNLPLTLTVMALLATGVAPLPAVAMAAFAIAVTVNFPNLVEQQERLKPHAGTVVMLSTLILAAGAFTGIMSEGGMVEAMANSIVSVVPESWGGGFAFVTATLSMPLLFVLSTDSFFLGVVPMLAQTAEAFGVPPEAIARAALIGTPLHSLSPLIAPIYFVATLLRTDIGSLQRYAFPWTAGLCLVSLITATVTGAIFAV</sequence>
<accession>A0A1X1WWX0</accession>
<feature type="transmembrane region" description="Helical" evidence="6">
    <location>
        <begin position="173"/>
        <end position="195"/>
    </location>
</feature>